<dbReference type="GO" id="GO:0071038">
    <property type="term" value="P:TRAMP-dependent tRNA surveillance pathway"/>
    <property type="evidence" value="ECO:0007669"/>
    <property type="project" value="TreeGrafter"/>
</dbReference>
<proteinExistence type="predicted"/>
<dbReference type="PROSITE" id="PS50158">
    <property type="entry name" value="ZF_CCHC"/>
    <property type="match status" value="1"/>
</dbReference>
<dbReference type="PANTHER" id="PTHR46543:SF1">
    <property type="entry name" value="ZINC FINGER CCHC DOMAIN-CONTAINING PROTEIN 7"/>
    <property type="match status" value="1"/>
</dbReference>
<dbReference type="GO" id="GO:0008270">
    <property type="term" value="F:zinc ion binding"/>
    <property type="evidence" value="ECO:0007669"/>
    <property type="project" value="UniProtKB-KW"/>
</dbReference>
<comment type="subcellular location">
    <subcellularLocation>
        <location evidence="1">Nucleus</location>
    </subcellularLocation>
</comment>
<evidence type="ECO:0000256" key="6">
    <source>
        <dbReference type="ARBA" id="ARBA00023242"/>
    </source>
</evidence>
<keyword evidence="4 7" id="KW-0863">Zinc-finger</keyword>
<feature type="compositionally biased region" description="Polar residues" evidence="8">
    <location>
        <begin position="282"/>
        <end position="293"/>
    </location>
</feature>
<dbReference type="GO" id="GO:0071031">
    <property type="term" value="P:nuclear mRNA surveillance of mRNA 3'-end processing"/>
    <property type="evidence" value="ECO:0007669"/>
    <property type="project" value="TreeGrafter"/>
</dbReference>
<gene>
    <name evidence="10" type="ORF">CI238_07067</name>
</gene>
<keyword evidence="11" id="KW-1185">Reference proteome</keyword>
<feature type="compositionally biased region" description="Pro residues" evidence="8">
    <location>
        <begin position="807"/>
        <end position="821"/>
    </location>
</feature>
<dbReference type="SMART" id="SM00343">
    <property type="entry name" value="ZnF_C2HC"/>
    <property type="match status" value="5"/>
</dbReference>
<organism evidence="10 11">
    <name type="scientific">Colletotrichum incanum</name>
    <name type="common">Soybean anthracnose fungus</name>
    <dbReference type="NCBI Taxonomy" id="1573173"/>
    <lineage>
        <taxon>Eukaryota</taxon>
        <taxon>Fungi</taxon>
        <taxon>Dikarya</taxon>
        <taxon>Ascomycota</taxon>
        <taxon>Pezizomycotina</taxon>
        <taxon>Sordariomycetes</taxon>
        <taxon>Hypocreomycetidae</taxon>
        <taxon>Glomerellales</taxon>
        <taxon>Glomerellaceae</taxon>
        <taxon>Colletotrichum</taxon>
        <taxon>Colletotrichum spaethianum species complex</taxon>
    </lineage>
</organism>
<evidence type="ECO:0000256" key="7">
    <source>
        <dbReference type="PROSITE-ProRule" id="PRU00047"/>
    </source>
</evidence>
<evidence type="ECO:0000256" key="8">
    <source>
        <dbReference type="SAM" id="MobiDB-lite"/>
    </source>
</evidence>
<dbReference type="GO" id="GO:0071035">
    <property type="term" value="P:nuclear polyadenylation-dependent rRNA catabolic process"/>
    <property type="evidence" value="ECO:0007669"/>
    <property type="project" value="TreeGrafter"/>
</dbReference>
<evidence type="ECO:0000256" key="2">
    <source>
        <dbReference type="ARBA" id="ARBA00022723"/>
    </source>
</evidence>
<feature type="compositionally biased region" description="Polar residues" evidence="8">
    <location>
        <begin position="498"/>
        <end position="510"/>
    </location>
</feature>
<dbReference type="GO" id="GO:0003723">
    <property type="term" value="F:RNA binding"/>
    <property type="evidence" value="ECO:0007669"/>
    <property type="project" value="TreeGrafter"/>
</dbReference>
<feature type="region of interest" description="Disordered" evidence="8">
    <location>
        <begin position="778"/>
        <end position="918"/>
    </location>
</feature>
<evidence type="ECO:0000256" key="3">
    <source>
        <dbReference type="ARBA" id="ARBA00022737"/>
    </source>
</evidence>
<keyword evidence="6" id="KW-0539">Nucleus</keyword>
<feature type="compositionally biased region" description="Low complexity" evidence="8">
    <location>
        <begin position="295"/>
        <end position="315"/>
    </location>
</feature>
<feature type="compositionally biased region" description="Basic residues" evidence="8">
    <location>
        <begin position="905"/>
        <end position="918"/>
    </location>
</feature>
<dbReference type="InterPro" id="IPR001878">
    <property type="entry name" value="Znf_CCHC"/>
</dbReference>
<feature type="compositionally biased region" description="Polar residues" evidence="8">
    <location>
        <begin position="824"/>
        <end position="834"/>
    </location>
</feature>
<dbReference type="GO" id="GO:0071036">
    <property type="term" value="P:nuclear polyadenylation-dependent snoRNA catabolic process"/>
    <property type="evidence" value="ECO:0007669"/>
    <property type="project" value="TreeGrafter"/>
</dbReference>
<dbReference type="PANTHER" id="PTHR46543">
    <property type="entry name" value="ZINC FINGER CCHC DOMAIN-CONTAINING PROTEIN 7"/>
    <property type="match status" value="1"/>
</dbReference>
<feature type="compositionally biased region" description="Low complexity" evidence="8">
    <location>
        <begin position="864"/>
        <end position="873"/>
    </location>
</feature>
<protein>
    <submittedName>
        <fullName evidence="10">Zinc knuckle domain-containing protein</fullName>
    </submittedName>
</protein>
<evidence type="ECO:0000256" key="4">
    <source>
        <dbReference type="ARBA" id="ARBA00022771"/>
    </source>
</evidence>
<dbReference type="SUPFAM" id="SSF57756">
    <property type="entry name" value="Retrovirus zinc finger-like domains"/>
    <property type="match status" value="2"/>
</dbReference>
<keyword evidence="5" id="KW-0862">Zinc</keyword>
<reference evidence="10 11" key="1">
    <citation type="submission" date="2015-06" db="EMBL/GenBank/DDBJ databases">
        <title>Survival trade-offs in plant roots during colonization by closely related pathogenic and mutualistic fungi.</title>
        <authorList>
            <person name="Hacquard S."/>
            <person name="Kracher B."/>
            <person name="Hiruma K."/>
            <person name="Weinman A."/>
            <person name="Muench P."/>
            <person name="Garrido Oter R."/>
            <person name="Ver Loren van Themaat E."/>
            <person name="Dallerey J.-F."/>
            <person name="Damm U."/>
            <person name="Henrissat B."/>
            <person name="Lespinet O."/>
            <person name="Thon M."/>
            <person name="Kemen E."/>
            <person name="McHardy A.C."/>
            <person name="Schulze-Lefert P."/>
            <person name="O'Connell R.J."/>
        </authorList>
    </citation>
    <scope>NUCLEOTIDE SEQUENCE [LARGE SCALE GENOMIC DNA]</scope>
    <source>
        <strain evidence="10 11">MAFF 238704</strain>
    </source>
</reference>
<comment type="caution">
    <text evidence="10">The sequence shown here is derived from an EMBL/GenBank/DDBJ whole genome shotgun (WGS) entry which is preliminary data.</text>
</comment>
<feature type="compositionally biased region" description="Pro residues" evidence="8">
    <location>
        <begin position="316"/>
        <end position="328"/>
    </location>
</feature>
<feature type="compositionally biased region" description="Acidic residues" evidence="8">
    <location>
        <begin position="211"/>
        <end position="232"/>
    </location>
</feature>
<feature type="compositionally biased region" description="Polar residues" evidence="8">
    <location>
        <begin position="169"/>
        <end position="181"/>
    </location>
</feature>
<dbReference type="InterPro" id="IPR051644">
    <property type="entry name" value="TRAMP_AT-DNA-binding"/>
</dbReference>
<dbReference type="Proteomes" id="UP000076584">
    <property type="component" value="Unassembled WGS sequence"/>
</dbReference>
<feature type="compositionally biased region" description="Polar residues" evidence="8">
    <location>
        <begin position="520"/>
        <end position="534"/>
    </location>
</feature>
<sequence>MDCITDELPRLLSTFRPEPRRGRQISSIRDLATIQRVHTIREKANRGCNIREGSWHVTYTKIARPNMQCRGHTLEAAGLWDHDVPVKAITNLSQSPSSTSSPELLFTYSPAAGRLVQVAVTKFSVPLCTVTICLMEASERTEAAPSLSDAGNDTQQASKKRTLEDVEQGETQPNSSPQSHRAVSPEPEAKRAKTGALDQESTKNEAKDSESAEEGELEEDGEVQSSESESEEMAGAQSDGSRASRTRSKPSAASGESDAGMKRTTRSMSAATNGPAHVGWNQGITSQIRTSLSGPKAKAVPAPAKSVATSEEATPAPVPTAAPEPEPVPSEGFQPAQPVQKEGKLTRKEQQQQRAEAATLEKQKAQEQQKNPFVYAPGLTFLQPNKKTILQPKGNNLGKAVWKSKFKSWCQSFVSRNTEQSSLLTPDIVVAALQDYITTRAHWSKKKYSTAATAEARKPETKNDIAVNLATILKDDSFLPGSEESPMVIDDNDDEADSSVQEISRPTGDNASAAPEAQGEQDSTAEGPDQSQMDVTGDATEVEQTEPGPPVMTEEEDLAQQRKYFPGLPGSIQICVYCASVGHNSTACPKTACKFCQHPDHFSWNCPTRERCTKCRQLGHGKAQCTEKLVHLDEEGMECAMCGSQDHLEDDCETLWRSYKPQKELIKKVKVFPAFCASCGAEGHYSSDCALHGNRPRNQTWSLKNRDLYVDKNATDEPISDFASQPQNPKFPLQIKGSAAKRNHIFYPDSDGSEEGEFIGQKVKPRAPLGNIQLSTNLQINTGNFGPPPQTQQNGRGQQRGGWSAQPPLPPGPPPPGPPPGSYSRMSRSFNNQSRPPPPSNGAGRGGLPPKPPAPQSQQHGYHNAGPPSNGRGPNPPKKQRTRNQSGNSHAGSSQQQQNGGGSASRRRGKARRGGKQG</sequence>
<dbReference type="EMBL" id="LFIW01002194">
    <property type="protein sequence ID" value="KZL78906.1"/>
    <property type="molecule type" value="Genomic_DNA"/>
</dbReference>
<feature type="compositionally biased region" description="Basic and acidic residues" evidence="8">
    <location>
        <begin position="341"/>
        <end position="351"/>
    </location>
</feature>
<feature type="region of interest" description="Disordered" evidence="8">
    <location>
        <begin position="141"/>
        <end position="369"/>
    </location>
</feature>
<dbReference type="GO" id="GO:0031499">
    <property type="term" value="C:TRAMP complex"/>
    <property type="evidence" value="ECO:0007669"/>
    <property type="project" value="TreeGrafter"/>
</dbReference>
<dbReference type="GO" id="GO:0071037">
    <property type="term" value="P:nuclear polyadenylation-dependent snRNA catabolic process"/>
    <property type="evidence" value="ECO:0007669"/>
    <property type="project" value="TreeGrafter"/>
</dbReference>
<evidence type="ECO:0000313" key="10">
    <source>
        <dbReference type="EMBL" id="KZL78906.1"/>
    </source>
</evidence>
<name>A0A166ZH33_COLIC</name>
<dbReference type="AlphaFoldDB" id="A0A166ZH33"/>
<feature type="region of interest" description="Disordered" evidence="8">
    <location>
        <begin position="477"/>
        <end position="556"/>
    </location>
</feature>
<evidence type="ECO:0000313" key="11">
    <source>
        <dbReference type="Proteomes" id="UP000076584"/>
    </source>
</evidence>
<evidence type="ECO:0000256" key="5">
    <source>
        <dbReference type="ARBA" id="ARBA00022833"/>
    </source>
</evidence>
<feature type="domain" description="CCHC-type" evidence="9">
    <location>
        <begin position="676"/>
        <end position="689"/>
    </location>
</feature>
<dbReference type="GO" id="GO:0071039">
    <property type="term" value="P:nuclear polyadenylation-dependent CUT catabolic process"/>
    <property type="evidence" value="ECO:0007669"/>
    <property type="project" value="TreeGrafter"/>
</dbReference>
<evidence type="ECO:0000259" key="9">
    <source>
        <dbReference type="PROSITE" id="PS50158"/>
    </source>
</evidence>
<feature type="compositionally biased region" description="Basic and acidic residues" evidence="8">
    <location>
        <begin position="200"/>
        <end position="210"/>
    </location>
</feature>
<feature type="compositionally biased region" description="Low complexity" evidence="8">
    <location>
        <begin position="884"/>
        <end position="898"/>
    </location>
</feature>
<accession>A0A166ZH33</accession>
<keyword evidence="3" id="KW-0677">Repeat</keyword>
<dbReference type="Gene3D" id="4.10.60.10">
    <property type="entry name" value="Zinc finger, CCHC-type"/>
    <property type="match status" value="1"/>
</dbReference>
<dbReference type="InterPro" id="IPR036875">
    <property type="entry name" value="Znf_CCHC_sf"/>
</dbReference>
<evidence type="ECO:0000256" key="1">
    <source>
        <dbReference type="ARBA" id="ARBA00004123"/>
    </source>
</evidence>
<keyword evidence="2" id="KW-0479">Metal-binding</keyword>
<dbReference type="STRING" id="1573173.A0A166ZH33"/>